<dbReference type="SUPFAM" id="SSF53335">
    <property type="entry name" value="S-adenosyl-L-methionine-dependent methyltransferases"/>
    <property type="match status" value="1"/>
</dbReference>
<accession>A0A7G1H3J8</accession>
<reference evidence="1 2" key="1">
    <citation type="submission" date="2020-03" db="EMBL/GenBank/DDBJ databases">
        <title>Complete genome sequences of two sulfur-disproportionating bacterial strains T55J and Mzg5.</title>
        <authorList>
            <person name="Umezawa K."/>
            <person name="Kojima H."/>
            <person name="Kato Y."/>
            <person name="Fukui M."/>
        </authorList>
    </citation>
    <scope>NUCLEOTIDE SEQUENCE [LARGE SCALE GENOMIC DNA]</scope>
    <source>
        <strain evidence="1 2">T55J</strain>
    </source>
</reference>
<dbReference type="PANTHER" id="PTHR43861:SF6">
    <property type="entry name" value="METHYLTRANSFERASE TYPE 11"/>
    <property type="match status" value="1"/>
</dbReference>
<name>A0A7G1H3J8_9BACT</name>
<keyword evidence="2" id="KW-1185">Reference proteome</keyword>
<evidence type="ECO:0000313" key="2">
    <source>
        <dbReference type="Proteomes" id="UP000516360"/>
    </source>
</evidence>
<dbReference type="AlphaFoldDB" id="A0A7G1H3J8"/>
<evidence type="ECO:0008006" key="3">
    <source>
        <dbReference type="Google" id="ProtNLM"/>
    </source>
</evidence>
<dbReference type="Proteomes" id="UP000516360">
    <property type="component" value="Chromosome"/>
</dbReference>
<proteinExistence type="predicted"/>
<dbReference type="KEGG" id="dtp:JZK55_22200"/>
<dbReference type="CDD" id="cd02440">
    <property type="entry name" value="AdoMet_MTases"/>
    <property type="match status" value="1"/>
</dbReference>
<dbReference type="InterPro" id="IPR029063">
    <property type="entry name" value="SAM-dependent_MTases_sf"/>
</dbReference>
<dbReference type="Gene3D" id="3.40.50.150">
    <property type="entry name" value="Vaccinia Virus protein VP39"/>
    <property type="match status" value="1"/>
</dbReference>
<gene>
    <name evidence="1" type="ORF">JZK55_22200</name>
</gene>
<dbReference type="PANTHER" id="PTHR43861">
    <property type="entry name" value="TRANS-ACONITATE 2-METHYLTRANSFERASE-RELATED"/>
    <property type="match status" value="1"/>
</dbReference>
<evidence type="ECO:0000313" key="1">
    <source>
        <dbReference type="EMBL" id="BCB97298.1"/>
    </source>
</evidence>
<protein>
    <recommendedName>
        <fullName evidence="3">Class I SAM-dependent methyltransferase</fullName>
    </recommendedName>
</protein>
<dbReference type="Pfam" id="PF13489">
    <property type="entry name" value="Methyltransf_23"/>
    <property type="match status" value="1"/>
</dbReference>
<dbReference type="RefSeq" id="WP_203472435.1">
    <property type="nucleotide sequence ID" value="NZ_AP022873.1"/>
</dbReference>
<sequence>MKQNISCNICGSNNYKLIFRVKDLNYRTTDEEFSIVKCKKCGLVYINPQPVNLEQYYPKTYIPYNSITKDAVFKLPLRKALELFYGYPCKEFVSVNLMAKLRHIHRLFEINSKDNFFLYRIPYNRTKKILDVGCGNGSYLLSLKSLGWDARTQLYGIDFPNETLKYLRDIEHINIIEGNFFETDLPENFFEVVTLRHVLEHFSAPASTLKKIFNILKHGGVVLINVPNFKSIEALLIFKEKWRHIDAPRHLFHFSPKVLKRLLTDAGFSIKHMSLKIASSPFIKSLEHCGYHAPKSVEKYIIKNMLKLAKLFGFSGEILCIAIKK</sequence>
<dbReference type="EMBL" id="AP022873">
    <property type="protein sequence ID" value="BCB97298.1"/>
    <property type="molecule type" value="Genomic_DNA"/>
</dbReference>
<organism evidence="1 2">
    <name type="scientific">Dissulfurispira thermophila</name>
    <dbReference type="NCBI Taxonomy" id="2715679"/>
    <lineage>
        <taxon>Bacteria</taxon>
        <taxon>Pseudomonadati</taxon>
        <taxon>Nitrospirota</taxon>
        <taxon>Thermodesulfovibrionia</taxon>
        <taxon>Thermodesulfovibrionales</taxon>
        <taxon>Dissulfurispiraceae</taxon>
        <taxon>Dissulfurispira</taxon>
    </lineage>
</organism>